<evidence type="ECO:0000256" key="1">
    <source>
        <dbReference type="SAM" id="Coils"/>
    </source>
</evidence>
<dbReference type="InterPro" id="IPR038765">
    <property type="entry name" value="Papain-like_cys_pep_sf"/>
</dbReference>
<dbReference type="Pfam" id="PF23265">
    <property type="entry name" value="Ig-like_KY"/>
    <property type="match status" value="2"/>
</dbReference>
<comment type="caution">
    <text evidence="4">The sequence shown here is derived from an EMBL/GenBank/DDBJ whole genome shotgun (WGS) entry which is preliminary data.</text>
</comment>
<organism evidence="4 5">
    <name type="scientific">Pomacea canaliculata</name>
    <name type="common">Golden apple snail</name>
    <dbReference type="NCBI Taxonomy" id="400727"/>
    <lineage>
        <taxon>Eukaryota</taxon>
        <taxon>Metazoa</taxon>
        <taxon>Spiralia</taxon>
        <taxon>Lophotrochozoa</taxon>
        <taxon>Mollusca</taxon>
        <taxon>Gastropoda</taxon>
        <taxon>Caenogastropoda</taxon>
        <taxon>Architaenioglossa</taxon>
        <taxon>Ampullarioidea</taxon>
        <taxon>Ampullariidae</taxon>
        <taxon>Pomacea</taxon>
    </lineage>
</organism>
<dbReference type="InterPro" id="IPR053041">
    <property type="entry name" value="Transglut-like_Superfamily_Mod"/>
</dbReference>
<protein>
    <submittedName>
        <fullName evidence="4">Uncharacterized protein</fullName>
    </submittedName>
</protein>
<feature type="coiled-coil region" evidence="1">
    <location>
        <begin position="492"/>
        <end position="573"/>
    </location>
</feature>
<sequence>MGCGASVEVNIDPIKVPDTEDGYPPPFPPSKSKKEVFVKENNQQIDEYAKQAPRSLNSSYSTLIEYLMRNTKSDIDKVRSIFAWMSAQKIYDMKYPHVKDGHSPEGYMKLIKQEDGHHSYFFALLCRAAGIPCVVLRGPCKPVTYEVGQQDVSNLRGTWNAVYVDGSWRFVHPYWALEGVSGFNTGTWTKVEEGGQAVRQREKASGGQKVYHLEEFWFFTDPEKMMYHCLEERPQWQLLQNPWTVYTFVNVPYFTRRYHDSGFKLVSKHAAILKSEKGEVNIKFRHDSDSSATVDYSLFFNEKASMEQIPKELQLDRYVVKLDDQKTLKIRFPVVGIYKVTVSGSSSYTSFDLCDIRLECDAVLKQVQPFPINPPIGFGFGRKAEGAGLSKPSQVKGVMVVKQSEKVKFQFDCKEKVEIQAMLVHKDMAASELTSYVTQNHDDGNVTIEVTVPQHAHNPEYALQVNTRPAGSRQNFENVVNYLLTHDKQELEKKETNEKQKIREELVAATEKNDIESLENAVIKFEEAGLPDNGDLEKAKAKLVSLHEQELRKAMASQDLEELDAALERAVKSRVSSRLDKNLLMKADNLRSRLVRARLLRILKLKQSTVSEILSYSRPQPIVHSIMAVTYLLLGEKERNLKRWEFIQSLLRKQGKESLIRRVKQFDFDHLKVPRMQKAEGNLSACPEPDARLSSAGAGTFYVWSRNIVQEKKKQEKLVASR</sequence>
<dbReference type="Gene3D" id="1.20.920.20">
    <property type="match status" value="1"/>
</dbReference>
<dbReference type="Gene3D" id="3.10.620.30">
    <property type="match status" value="1"/>
</dbReference>
<feature type="domain" description="KY-like immunoglobulin-like" evidence="3">
    <location>
        <begin position="390"/>
        <end position="488"/>
    </location>
</feature>
<gene>
    <name evidence="4" type="ORF">C0Q70_19757</name>
</gene>
<keyword evidence="1" id="KW-0175">Coiled coil</keyword>
<evidence type="ECO:0000259" key="2">
    <source>
        <dbReference type="Pfam" id="PF01841"/>
    </source>
</evidence>
<evidence type="ECO:0000313" key="4">
    <source>
        <dbReference type="EMBL" id="PVD19271.1"/>
    </source>
</evidence>
<dbReference type="AlphaFoldDB" id="A0A2T7NDN0"/>
<feature type="domain" description="KY-like immunoglobulin-like" evidence="3">
    <location>
        <begin position="247"/>
        <end position="371"/>
    </location>
</feature>
<dbReference type="Pfam" id="PF01841">
    <property type="entry name" value="Transglut_core"/>
    <property type="match status" value="1"/>
</dbReference>
<dbReference type="Proteomes" id="UP000245119">
    <property type="component" value="Linkage Group LG13"/>
</dbReference>
<dbReference type="PANTHER" id="PTHR47020:SF1">
    <property type="entry name" value="HILLARIN"/>
    <property type="match status" value="1"/>
</dbReference>
<accession>A0A2T7NDN0</accession>
<name>A0A2T7NDN0_POMCA</name>
<dbReference type="EMBL" id="PZQS01000013">
    <property type="protein sequence ID" value="PVD19271.1"/>
    <property type="molecule type" value="Genomic_DNA"/>
</dbReference>
<evidence type="ECO:0000313" key="5">
    <source>
        <dbReference type="Proteomes" id="UP000245119"/>
    </source>
</evidence>
<dbReference type="PANTHER" id="PTHR47020">
    <property type="entry name" value="HILLARIN"/>
    <property type="match status" value="1"/>
</dbReference>
<dbReference type="InterPro" id="IPR002931">
    <property type="entry name" value="Transglutaminase-like"/>
</dbReference>
<reference evidence="4 5" key="1">
    <citation type="submission" date="2018-04" db="EMBL/GenBank/DDBJ databases">
        <title>The genome of golden apple snail Pomacea canaliculata provides insight into stress tolerance and invasive adaptation.</title>
        <authorList>
            <person name="Liu C."/>
            <person name="Liu B."/>
            <person name="Ren Y."/>
            <person name="Zhang Y."/>
            <person name="Wang H."/>
            <person name="Li S."/>
            <person name="Jiang F."/>
            <person name="Yin L."/>
            <person name="Zhang G."/>
            <person name="Qian W."/>
            <person name="Fan W."/>
        </authorList>
    </citation>
    <scope>NUCLEOTIDE SEQUENCE [LARGE SCALE GENOMIC DNA]</scope>
    <source>
        <strain evidence="4">SZHN2017</strain>
        <tissue evidence="4">Muscle</tissue>
    </source>
</reference>
<dbReference type="SUPFAM" id="SSF54001">
    <property type="entry name" value="Cysteine proteinases"/>
    <property type="match status" value="1"/>
</dbReference>
<dbReference type="OrthoDB" id="6129702at2759"/>
<dbReference type="InterPro" id="IPR056564">
    <property type="entry name" value="Ig-like_KY"/>
</dbReference>
<keyword evidence="5" id="KW-1185">Reference proteome</keyword>
<feature type="domain" description="Transglutaminase-like" evidence="2">
    <location>
        <begin position="63"/>
        <end position="171"/>
    </location>
</feature>
<evidence type="ECO:0000259" key="3">
    <source>
        <dbReference type="Pfam" id="PF23265"/>
    </source>
</evidence>
<proteinExistence type="predicted"/>
<dbReference type="OMA" id="VRMCSAG"/>